<dbReference type="RefSeq" id="WP_046996114.1">
    <property type="nucleotide sequence ID" value="NZ_JAIQ01000038.1"/>
</dbReference>
<dbReference type="Pfam" id="PF04403">
    <property type="entry name" value="PqiA"/>
    <property type="match status" value="1"/>
</dbReference>
<dbReference type="InterPro" id="IPR007498">
    <property type="entry name" value="PqiA-like"/>
</dbReference>
<gene>
    <name evidence="2" type="ORF">AA20_01505</name>
</gene>
<keyword evidence="1" id="KW-0472">Membrane</keyword>
<feature type="transmembrane region" description="Helical" evidence="1">
    <location>
        <begin position="171"/>
        <end position="187"/>
    </location>
</feature>
<evidence type="ECO:0000313" key="3">
    <source>
        <dbReference type="Proteomes" id="UP000035514"/>
    </source>
</evidence>
<comment type="caution">
    <text evidence="2">The sequence shown here is derived from an EMBL/GenBank/DDBJ whole genome shotgun (WGS) entry which is preliminary data.</text>
</comment>
<sequence>MYQKLDNIEECYSCGLFIEKDKRTKLSQRCPRCNSKLSVDKESSFDSLYYAISALLLFVILNIYPIITLNISDNELKTTLIGAVVALIEQEFFLIGAVVFFTILFAPILNSFVIIFVYIQRKLKIKIFSKTLLYDSFYFFKHWGFIEVFIISIIVTYIKLIGMVSTTKFDIGFYVMLIYIFCFYMSNKKFNAKSIFGE</sequence>
<feature type="transmembrane region" description="Helical" evidence="1">
    <location>
        <begin position="140"/>
        <end position="159"/>
    </location>
</feature>
<evidence type="ECO:0000313" key="2">
    <source>
        <dbReference type="EMBL" id="KLE02062.1"/>
    </source>
</evidence>
<keyword evidence="1" id="KW-1133">Transmembrane helix</keyword>
<name>A0A0G9K685_9BACT</name>
<dbReference type="AlphaFoldDB" id="A0A0G9K685"/>
<organism evidence="2 3">
    <name type="scientific">Aliarcobacter butzleri L348</name>
    <dbReference type="NCBI Taxonomy" id="1447256"/>
    <lineage>
        <taxon>Bacteria</taxon>
        <taxon>Pseudomonadati</taxon>
        <taxon>Campylobacterota</taxon>
        <taxon>Epsilonproteobacteria</taxon>
        <taxon>Campylobacterales</taxon>
        <taxon>Arcobacteraceae</taxon>
        <taxon>Aliarcobacter</taxon>
    </lineage>
</organism>
<accession>A0A0G9K685</accession>
<dbReference type="Proteomes" id="UP000035514">
    <property type="component" value="Unassembled WGS sequence"/>
</dbReference>
<dbReference type="PATRIC" id="fig|1447256.3.peg.290"/>
<dbReference type="EMBL" id="JAIQ01000038">
    <property type="protein sequence ID" value="KLE02062.1"/>
    <property type="molecule type" value="Genomic_DNA"/>
</dbReference>
<keyword evidence="1" id="KW-0812">Transmembrane</keyword>
<feature type="transmembrane region" description="Helical" evidence="1">
    <location>
        <begin position="48"/>
        <end position="72"/>
    </location>
</feature>
<protein>
    <submittedName>
        <fullName evidence="2">Paraquat-inducible protein A</fullName>
    </submittedName>
</protein>
<feature type="transmembrane region" description="Helical" evidence="1">
    <location>
        <begin position="92"/>
        <end position="119"/>
    </location>
</feature>
<proteinExistence type="predicted"/>
<evidence type="ECO:0000256" key="1">
    <source>
        <dbReference type="SAM" id="Phobius"/>
    </source>
</evidence>
<reference evidence="2 3" key="1">
    <citation type="submission" date="2014-01" db="EMBL/GenBank/DDBJ databases">
        <title>Development of a Comparative Genomic Fingerprinting Assay for High Resolution Genotyping of Arcobacter butzleri.</title>
        <authorList>
            <person name="Webb A.L."/>
            <person name="Inglis G.D."/>
            <person name="Kruczkiewicz P."/>
            <person name="Selinger L.B."/>
            <person name="Taboada E.N."/>
        </authorList>
    </citation>
    <scope>NUCLEOTIDE SEQUENCE [LARGE SCALE GENOMIC DNA]</scope>
    <source>
        <strain evidence="2 3">L348</strain>
    </source>
</reference>